<reference evidence="2" key="1">
    <citation type="journal article" date="2015" name="Genome Announc.">
        <title>Draft Genome Sequence of Anaerolineae Strain TC1, a Novel Isolate from a Methanogenic Wastewater Treatment System.</title>
        <authorList>
            <person name="Matsuura N."/>
            <person name="Tourlousse D.M."/>
            <person name="Sun L."/>
            <person name="Toyonaga M."/>
            <person name="Kuroda K."/>
            <person name="Ohashi A."/>
            <person name="Cruz R."/>
            <person name="Yamaguchi T."/>
            <person name="Sekiguchi Y."/>
        </authorList>
    </citation>
    <scope>NUCLEOTIDE SEQUENCE [LARGE SCALE GENOMIC DNA]</scope>
    <source>
        <strain evidence="2">TC1</strain>
    </source>
</reference>
<keyword evidence="1" id="KW-0472">Membrane</keyword>
<dbReference type="STRING" id="1678840.ATC1_13589"/>
<dbReference type="OrthoDB" id="116551at2"/>
<proteinExistence type="predicted"/>
<keyword evidence="1" id="KW-0812">Transmembrane</keyword>
<dbReference type="GO" id="GO:0016780">
    <property type="term" value="F:phosphotransferase activity, for other substituted phosphate groups"/>
    <property type="evidence" value="ECO:0007669"/>
    <property type="project" value="InterPro"/>
</dbReference>
<dbReference type="Pfam" id="PF01066">
    <property type="entry name" value="CDP-OH_P_transf"/>
    <property type="match status" value="1"/>
</dbReference>
<dbReference type="InterPro" id="IPR043130">
    <property type="entry name" value="CDP-OH_PTrfase_TM_dom"/>
</dbReference>
<feature type="transmembrane region" description="Helical" evidence="1">
    <location>
        <begin position="119"/>
        <end position="139"/>
    </location>
</feature>
<evidence type="ECO:0000256" key="1">
    <source>
        <dbReference type="SAM" id="Phobius"/>
    </source>
</evidence>
<gene>
    <name evidence="2" type="ORF">ATC1_13589</name>
</gene>
<dbReference type="GO" id="GO:0016020">
    <property type="term" value="C:membrane"/>
    <property type="evidence" value="ECO:0007669"/>
    <property type="project" value="InterPro"/>
</dbReference>
<dbReference type="InterPro" id="IPR000462">
    <property type="entry name" value="CDP-OH_P_trans"/>
</dbReference>
<feature type="transmembrane region" description="Helical" evidence="1">
    <location>
        <begin position="159"/>
        <end position="179"/>
    </location>
</feature>
<dbReference type="RefSeq" id="WP_062280136.1">
    <property type="nucleotide sequence ID" value="NZ_DF968181.1"/>
</dbReference>
<accession>A0A0S7BTS0</accession>
<sequence>MTEKITFSDRCRVWFKQFGDISSRFLLKIGLSANAVTIIGCVGHLFAAYLAAVGQFTWAGILLLFFAVTDFFDGTMSRMTTGGKGTKFGAVLDSTTDRYAEFMIFGGLIYYYAVHGDYLLMIVSYAAIMGSILVSYTRAKGEIAGLNMKLGLMSRLERYLFLVPCLFFNVPFIAMWAIALGSQFTAIQRIVHIYREFKRIDAETSSQKKNS</sequence>
<dbReference type="AlphaFoldDB" id="A0A0S7BTS0"/>
<dbReference type="PATRIC" id="fig|1678840.3.peg.1907"/>
<keyword evidence="3" id="KW-1185">Reference proteome</keyword>
<organism evidence="2">
    <name type="scientific">Flexilinea flocculi</name>
    <dbReference type="NCBI Taxonomy" id="1678840"/>
    <lineage>
        <taxon>Bacteria</taxon>
        <taxon>Bacillati</taxon>
        <taxon>Chloroflexota</taxon>
        <taxon>Anaerolineae</taxon>
        <taxon>Anaerolineales</taxon>
        <taxon>Anaerolineaceae</taxon>
        <taxon>Flexilinea</taxon>
    </lineage>
</organism>
<feature type="transmembrane region" description="Helical" evidence="1">
    <location>
        <begin position="56"/>
        <end position="75"/>
    </location>
</feature>
<feature type="transmembrane region" description="Helical" evidence="1">
    <location>
        <begin position="25"/>
        <end position="50"/>
    </location>
</feature>
<name>A0A0S7BTS0_9CHLR</name>
<dbReference type="Gene3D" id="1.20.120.1760">
    <property type="match status" value="1"/>
</dbReference>
<dbReference type="GO" id="GO:0008654">
    <property type="term" value="P:phospholipid biosynthetic process"/>
    <property type="evidence" value="ECO:0007669"/>
    <property type="project" value="InterPro"/>
</dbReference>
<protein>
    <submittedName>
        <fullName evidence="2">Phosphatidylglycerophosphate synthase</fullName>
    </submittedName>
</protein>
<keyword evidence="1" id="KW-1133">Transmembrane helix</keyword>
<evidence type="ECO:0000313" key="3">
    <source>
        <dbReference type="Proteomes" id="UP000053370"/>
    </source>
</evidence>
<evidence type="ECO:0000313" key="2">
    <source>
        <dbReference type="EMBL" id="GAP40612.1"/>
    </source>
</evidence>
<dbReference type="EMBL" id="DF968181">
    <property type="protein sequence ID" value="GAP40612.1"/>
    <property type="molecule type" value="Genomic_DNA"/>
</dbReference>
<dbReference type="Proteomes" id="UP000053370">
    <property type="component" value="Unassembled WGS sequence"/>
</dbReference>